<dbReference type="SUPFAM" id="SSF46689">
    <property type="entry name" value="Homeodomain-like"/>
    <property type="match status" value="1"/>
</dbReference>
<dbReference type="PANTHER" id="PTHR33744">
    <property type="entry name" value="CARBOHYDRATE DIACID REGULATOR"/>
    <property type="match status" value="1"/>
</dbReference>
<comment type="similarity">
    <text evidence="1">Belongs to the CdaR family.</text>
</comment>
<feature type="domain" description="PucR C-terminal helix-turn-helix" evidence="3">
    <location>
        <begin position="305"/>
        <end position="362"/>
    </location>
</feature>
<reference evidence="5 6" key="1">
    <citation type="submission" date="2023-07" db="EMBL/GenBank/DDBJ databases">
        <title>Genomic Encyclopedia of Type Strains, Phase IV (KMG-IV): sequencing the most valuable type-strain genomes for metagenomic binning, comparative biology and taxonomic classification.</title>
        <authorList>
            <person name="Goeker M."/>
        </authorList>
    </citation>
    <scope>NUCLEOTIDE SEQUENCE [LARGE SCALE GENOMIC DNA]</scope>
    <source>
        <strain evidence="5 6">DSM 19092</strain>
    </source>
</reference>
<dbReference type="InterPro" id="IPR008599">
    <property type="entry name" value="Diacid_rec"/>
</dbReference>
<comment type="caution">
    <text evidence="5">The sequence shown here is derived from an EMBL/GenBank/DDBJ whole genome shotgun (WGS) entry which is preliminary data.</text>
</comment>
<protein>
    <submittedName>
        <fullName evidence="5">Carbohydrate diacid regulator</fullName>
    </submittedName>
</protein>
<dbReference type="Pfam" id="PF17853">
    <property type="entry name" value="GGDEF_2"/>
    <property type="match status" value="1"/>
</dbReference>
<dbReference type="Pfam" id="PF13556">
    <property type="entry name" value="HTH_30"/>
    <property type="match status" value="1"/>
</dbReference>
<dbReference type="Proteomes" id="UP001225646">
    <property type="component" value="Unassembled WGS sequence"/>
</dbReference>
<feature type="domain" description="Putative sugar diacid recognition" evidence="2">
    <location>
        <begin position="4"/>
        <end position="135"/>
    </location>
</feature>
<dbReference type="InterPro" id="IPR051448">
    <property type="entry name" value="CdaR-like_regulators"/>
</dbReference>
<organism evidence="5 6">
    <name type="scientific">Aeribacillus alveayuensis</name>
    <dbReference type="NCBI Taxonomy" id="279215"/>
    <lineage>
        <taxon>Bacteria</taxon>
        <taxon>Bacillati</taxon>
        <taxon>Bacillota</taxon>
        <taxon>Bacilli</taxon>
        <taxon>Bacillales</taxon>
        <taxon>Bacillaceae</taxon>
        <taxon>Aeribacillus</taxon>
    </lineage>
</organism>
<evidence type="ECO:0000259" key="2">
    <source>
        <dbReference type="Pfam" id="PF05651"/>
    </source>
</evidence>
<dbReference type="InterPro" id="IPR009057">
    <property type="entry name" value="Homeodomain-like_sf"/>
</dbReference>
<dbReference type="RefSeq" id="WP_044895447.1">
    <property type="nucleotide sequence ID" value="NZ_JAUSTR010000003.1"/>
</dbReference>
<evidence type="ECO:0000259" key="3">
    <source>
        <dbReference type="Pfam" id="PF13556"/>
    </source>
</evidence>
<dbReference type="InterPro" id="IPR041522">
    <property type="entry name" value="CdaR_GGDEF"/>
</dbReference>
<dbReference type="EMBL" id="JAUSTR010000003">
    <property type="protein sequence ID" value="MDQ0162285.1"/>
    <property type="molecule type" value="Genomic_DNA"/>
</dbReference>
<proteinExistence type="inferred from homology"/>
<evidence type="ECO:0000259" key="4">
    <source>
        <dbReference type="Pfam" id="PF17853"/>
    </source>
</evidence>
<evidence type="ECO:0000313" key="6">
    <source>
        <dbReference type="Proteomes" id="UP001225646"/>
    </source>
</evidence>
<dbReference type="InterPro" id="IPR042070">
    <property type="entry name" value="PucR_C-HTH_sf"/>
</dbReference>
<dbReference type="PANTHER" id="PTHR33744:SF16">
    <property type="entry name" value="CARBOHYDRATE DIACID REGULATOR"/>
    <property type="match status" value="1"/>
</dbReference>
<name>A0ABT9VNJ1_9BACI</name>
<keyword evidence="6" id="KW-1185">Reference proteome</keyword>
<evidence type="ECO:0000256" key="1">
    <source>
        <dbReference type="ARBA" id="ARBA00006754"/>
    </source>
</evidence>
<feature type="domain" description="CdaR GGDEF-like" evidence="4">
    <location>
        <begin position="143"/>
        <end position="261"/>
    </location>
</feature>
<dbReference type="InterPro" id="IPR025736">
    <property type="entry name" value="PucR_C-HTH_dom"/>
</dbReference>
<dbReference type="Pfam" id="PF05651">
    <property type="entry name" value="Diacid_rec"/>
    <property type="match status" value="1"/>
</dbReference>
<dbReference type="Gene3D" id="1.10.10.2840">
    <property type="entry name" value="PucR C-terminal helix-turn-helix domain"/>
    <property type="match status" value="1"/>
</dbReference>
<evidence type="ECO:0000313" key="5">
    <source>
        <dbReference type="EMBL" id="MDQ0162285.1"/>
    </source>
</evidence>
<gene>
    <name evidence="5" type="ORF">J2S06_001361</name>
</gene>
<accession>A0ABT9VNJ1</accession>
<sequence>MLLPSLAIKIIDEVRKLTSEQLIITNKDGTIIASTLPERIGKFHEGALLACSNKETIRITKEDENHLKGVKAGICLPICFHQEVIGVIGITGEPKQVESYGELLKKMTELLIQESYFYDQREWMQRAYETFLFDWLNEREWTDDFYERANVLHIDLQKRKQVIMGGYNKSQSLKDHHLLADLQNLFQSEGTLILQWGLGKIIIIVNVELPVDDQKLKGWLGQIVKYCKEYYHIHLRFGVGNVVPSEKLKESFSLAERALKAATSNHNIVFENELGLEMCLQEITFKTKKQFVHRTIGKILHEHELLETLRTLMAKNNSLKETAEALHIHINTLHYRLKKVEEITSLRPRYIKDLTTLYLAIKFLDEYPIDFKENA</sequence>